<dbReference type="Proteomes" id="UP000316621">
    <property type="component" value="Chromosome 5"/>
</dbReference>
<feature type="compositionally biased region" description="Basic and acidic residues" evidence="1">
    <location>
        <begin position="69"/>
        <end position="94"/>
    </location>
</feature>
<reference evidence="2 3" key="1">
    <citation type="journal article" date="2018" name="Science">
        <title>The opium poppy genome and morphinan production.</title>
        <authorList>
            <person name="Guo L."/>
            <person name="Winzer T."/>
            <person name="Yang X."/>
            <person name="Li Y."/>
            <person name="Ning Z."/>
            <person name="He Z."/>
            <person name="Teodor R."/>
            <person name="Lu Y."/>
            <person name="Bowser T.A."/>
            <person name="Graham I.A."/>
            <person name="Ye K."/>
        </authorList>
    </citation>
    <scope>NUCLEOTIDE SEQUENCE [LARGE SCALE GENOMIC DNA]</scope>
    <source>
        <strain evidence="3">cv. HN1</strain>
        <tissue evidence="2">Leaves</tissue>
    </source>
</reference>
<organism evidence="2 3">
    <name type="scientific">Papaver somniferum</name>
    <name type="common">Opium poppy</name>
    <dbReference type="NCBI Taxonomy" id="3469"/>
    <lineage>
        <taxon>Eukaryota</taxon>
        <taxon>Viridiplantae</taxon>
        <taxon>Streptophyta</taxon>
        <taxon>Embryophyta</taxon>
        <taxon>Tracheophyta</taxon>
        <taxon>Spermatophyta</taxon>
        <taxon>Magnoliopsida</taxon>
        <taxon>Ranunculales</taxon>
        <taxon>Papaveraceae</taxon>
        <taxon>Papaveroideae</taxon>
        <taxon>Papaver</taxon>
    </lineage>
</organism>
<evidence type="ECO:0000256" key="1">
    <source>
        <dbReference type="SAM" id="MobiDB-lite"/>
    </source>
</evidence>
<gene>
    <name evidence="2" type="ORF">C5167_022700</name>
</gene>
<feature type="compositionally biased region" description="Basic and acidic residues" evidence="1">
    <location>
        <begin position="38"/>
        <end position="49"/>
    </location>
</feature>
<feature type="non-terminal residue" evidence="2">
    <location>
        <position position="1"/>
    </location>
</feature>
<keyword evidence="3" id="KW-1185">Reference proteome</keyword>
<name>A0A4Y7JJL9_PAPSO</name>
<protein>
    <submittedName>
        <fullName evidence="2">Uncharacterized protein</fullName>
    </submittedName>
</protein>
<evidence type="ECO:0000313" key="3">
    <source>
        <dbReference type="Proteomes" id="UP000316621"/>
    </source>
</evidence>
<sequence length="94" mass="10306">GMSAIPTVTIGIDLSLNAIPTGTIGIGRLLKTIPKDKLEMKKHGDKDTDYNECSGDDDFMKPKKKKKTSAYDDFVKSKKKKKTEDSSKDGAKGR</sequence>
<proteinExistence type="predicted"/>
<dbReference type="EMBL" id="CM010719">
    <property type="protein sequence ID" value="RZC60947.1"/>
    <property type="molecule type" value="Genomic_DNA"/>
</dbReference>
<feature type="region of interest" description="Disordered" evidence="1">
    <location>
        <begin position="38"/>
        <end position="94"/>
    </location>
</feature>
<evidence type="ECO:0000313" key="2">
    <source>
        <dbReference type="EMBL" id="RZC60947.1"/>
    </source>
</evidence>
<accession>A0A4Y7JJL9</accession>
<dbReference type="Gramene" id="RZC60947">
    <property type="protein sequence ID" value="RZC60947"/>
    <property type="gene ID" value="C5167_022700"/>
</dbReference>
<dbReference type="AlphaFoldDB" id="A0A4Y7JJL9"/>